<sequence length="210" mass="23488">MRKLIICILSALLLSINAGAQEKIQLKTGDLIFQNLDCGPLCDAINAVTQGYQGNKFSHMGMVLLRNDSVLIIEASGKNVHLTPLNEFLSKSAHPHYVGRLKTAHQKIIPTAIAFSMQQMGVLYDEQYLYNNGKYYCSELIYDAFKAANKNKPFFKLFPMTYKEPGSGAFFPVWKVYFEHLNMEVPEGKPGCNPGGISLSDKIDILGQYK</sequence>
<dbReference type="EMBL" id="JXRA01000016">
    <property type="protein sequence ID" value="KIO78348.1"/>
    <property type="molecule type" value="Genomic_DNA"/>
</dbReference>
<proteinExistence type="predicted"/>
<protein>
    <recommendedName>
        <fullName evidence="4">Permuted papain-like amidase YaeF/Yiix C92 family enzyme</fullName>
    </recommendedName>
</protein>
<organism evidence="2 3">
    <name type="scientific">Pedobacter lusitanus</name>
    <dbReference type="NCBI Taxonomy" id="1503925"/>
    <lineage>
        <taxon>Bacteria</taxon>
        <taxon>Pseudomonadati</taxon>
        <taxon>Bacteroidota</taxon>
        <taxon>Sphingobacteriia</taxon>
        <taxon>Sphingobacteriales</taxon>
        <taxon>Sphingobacteriaceae</taxon>
        <taxon>Pedobacter</taxon>
    </lineage>
</organism>
<dbReference type="RefSeq" id="WP_041878691.1">
    <property type="nucleotide sequence ID" value="NZ_CP157278.1"/>
</dbReference>
<dbReference type="STRING" id="1503925.TH53_04255"/>
<evidence type="ECO:0008006" key="4">
    <source>
        <dbReference type="Google" id="ProtNLM"/>
    </source>
</evidence>
<evidence type="ECO:0000313" key="2">
    <source>
        <dbReference type="EMBL" id="KIO78348.1"/>
    </source>
</evidence>
<gene>
    <name evidence="2" type="ORF">TH53_04255</name>
</gene>
<keyword evidence="3" id="KW-1185">Reference proteome</keyword>
<dbReference type="Proteomes" id="UP000032049">
    <property type="component" value="Unassembled WGS sequence"/>
</dbReference>
<dbReference type="OrthoDB" id="195541at2"/>
<keyword evidence="1" id="KW-0732">Signal</keyword>
<dbReference type="InterPro" id="IPR024453">
    <property type="entry name" value="Peptidase_C92"/>
</dbReference>
<dbReference type="AlphaFoldDB" id="A0A0D0F9G6"/>
<dbReference type="Gene3D" id="3.90.1720.10">
    <property type="entry name" value="endopeptidase domain like (from Nostoc punctiforme)"/>
    <property type="match status" value="1"/>
</dbReference>
<name>A0A0D0F9G6_9SPHI</name>
<feature type="signal peptide" evidence="1">
    <location>
        <begin position="1"/>
        <end position="20"/>
    </location>
</feature>
<dbReference type="Pfam" id="PF05708">
    <property type="entry name" value="Peptidase_C92"/>
    <property type="match status" value="1"/>
</dbReference>
<comment type="caution">
    <text evidence="2">The sequence shown here is derived from an EMBL/GenBank/DDBJ whole genome shotgun (WGS) entry which is preliminary data.</text>
</comment>
<dbReference type="SUPFAM" id="SSF54001">
    <property type="entry name" value="Cysteine proteinases"/>
    <property type="match status" value="1"/>
</dbReference>
<dbReference type="InterPro" id="IPR038765">
    <property type="entry name" value="Papain-like_cys_pep_sf"/>
</dbReference>
<reference evidence="2 3" key="1">
    <citation type="submission" date="2015-01" db="EMBL/GenBank/DDBJ databases">
        <title>Draft genome sequence of Pedobacter sp. NL19 isolated from sludge of an effluent treatment pond in an abandoned uranium mine.</title>
        <authorList>
            <person name="Santos T."/>
            <person name="Caetano T."/>
            <person name="Covas C."/>
            <person name="Cruz A."/>
            <person name="Mendo S."/>
        </authorList>
    </citation>
    <scope>NUCLEOTIDE SEQUENCE [LARGE SCALE GENOMIC DNA]</scope>
    <source>
        <strain evidence="2 3">NL19</strain>
    </source>
</reference>
<accession>A0A0D0F9G6</accession>
<evidence type="ECO:0000256" key="1">
    <source>
        <dbReference type="SAM" id="SignalP"/>
    </source>
</evidence>
<feature type="chain" id="PRO_5002209864" description="Permuted papain-like amidase YaeF/Yiix C92 family enzyme" evidence="1">
    <location>
        <begin position="21"/>
        <end position="210"/>
    </location>
</feature>
<evidence type="ECO:0000313" key="3">
    <source>
        <dbReference type="Proteomes" id="UP000032049"/>
    </source>
</evidence>